<dbReference type="SMART" id="SM00470">
    <property type="entry name" value="ParB"/>
    <property type="match status" value="1"/>
</dbReference>
<dbReference type="EMBL" id="JADCKQ010000019">
    <property type="protein sequence ID" value="MBI1495374.1"/>
    <property type="molecule type" value="Genomic_DNA"/>
</dbReference>
<dbReference type="PANTHER" id="PTHR33375">
    <property type="entry name" value="CHROMOSOME-PARTITIONING PROTEIN PARB-RELATED"/>
    <property type="match status" value="1"/>
</dbReference>
<reference evidence="2" key="1">
    <citation type="submission" date="2020-10" db="EMBL/GenBank/DDBJ databases">
        <title>Paenihalocynthiibacter styelae gen. nov., sp. nov., isolated from stalked sea squirt Styela clava.</title>
        <authorList>
            <person name="Kim Y.-O."/>
            <person name="Yoon J.-H."/>
        </authorList>
    </citation>
    <scope>NUCLEOTIDE SEQUENCE</scope>
    <source>
        <strain evidence="2">MYP1-1</strain>
    </source>
</reference>
<dbReference type="Gene3D" id="1.10.10.2830">
    <property type="match status" value="1"/>
</dbReference>
<evidence type="ECO:0000313" key="3">
    <source>
        <dbReference type="Proteomes" id="UP000640583"/>
    </source>
</evidence>
<dbReference type="PANTHER" id="PTHR33375:SF1">
    <property type="entry name" value="CHROMOSOME-PARTITIONING PROTEIN PARB-RELATED"/>
    <property type="match status" value="1"/>
</dbReference>
<keyword evidence="3" id="KW-1185">Reference proteome</keyword>
<dbReference type="CDD" id="cd16409">
    <property type="entry name" value="ParB_N_like"/>
    <property type="match status" value="1"/>
</dbReference>
<sequence>MSVELLNLSEITVADRLRSVDEDWAKAIAQSIEINGLMEPIVVRPVKGGGYALVAGAHRFRGLELAGLDEAECKILDLTEAEARLAEIDENLMRREMSALDRAVFLAERKRVYEELHPETVHGGDRGNQHTGGKSQTLRLGRFTEDVAEKIGLSERTIQDAVALVKRLTPEALNALRDTEIASNGAQLKALAKLEPADQEEIAGLIKSGGIKSVAEGVALKSDAPAKKEDDPREAWFRAVRKTWSQGSKHWQKAFLEEIGAEFK</sequence>
<dbReference type="Proteomes" id="UP000640583">
    <property type="component" value="Unassembled WGS sequence"/>
</dbReference>
<dbReference type="RefSeq" id="WP_228850076.1">
    <property type="nucleotide sequence ID" value="NZ_JADCKQ010000019.1"/>
</dbReference>
<dbReference type="GO" id="GO:0007059">
    <property type="term" value="P:chromosome segregation"/>
    <property type="evidence" value="ECO:0007669"/>
    <property type="project" value="TreeGrafter"/>
</dbReference>
<dbReference type="InterPro" id="IPR003115">
    <property type="entry name" value="ParB_N"/>
</dbReference>
<name>A0A8J7IEW9_9RHOB</name>
<organism evidence="2 3">
    <name type="scientific">Halocynthiibacter styelae</name>
    <dbReference type="NCBI Taxonomy" id="2761955"/>
    <lineage>
        <taxon>Bacteria</taxon>
        <taxon>Pseudomonadati</taxon>
        <taxon>Pseudomonadota</taxon>
        <taxon>Alphaproteobacteria</taxon>
        <taxon>Rhodobacterales</taxon>
        <taxon>Paracoccaceae</taxon>
        <taxon>Halocynthiibacter</taxon>
    </lineage>
</organism>
<dbReference type="Pfam" id="PF02195">
    <property type="entry name" value="ParB_N"/>
    <property type="match status" value="1"/>
</dbReference>
<comment type="caution">
    <text evidence="2">The sequence shown here is derived from an EMBL/GenBank/DDBJ whole genome shotgun (WGS) entry which is preliminary data.</text>
</comment>
<dbReference type="GO" id="GO:0005694">
    <property type="term" value="C:chromosome"/>
    <property type="evidence" value="ECO:0007669"/>
    <property type="project" value="TreeGrafter"/>
</dbReference>
<proteinExistence type="predicted"/>
<dbReference type="InterPro" id="IPR036086">
    <property type="entry name" value="ParB/Sulfiredoxin_sf"/>
</dbReference>
<gene>
    <name evidence="2" type="ORF">H1D41_17160</name>
</gene>
<evidence type="ECO:0000259" key="1">
    <source>
        <dbReference type="SMART" id="SM00470"/>
    </source>
</evidence>
<protein>
    <submittedName>
        <fullName evidence="2">ParB N-terminal domain-containing protein</fullName>
    </submittedName>
</protein>
<dbReference type="SUPFAM" id="SSF110849">
    <property type="entry name" value="ParB/Sulfiredoxin"/>
    <property type="match status" value="1"/>
</dbReference>
<dbReference type="SUPFAM" id="SSF109709">
    <property type="entry name" value="KorB DNA-binding domain-like"/>
    <property type="match status" value="1"/>
</dbReference>
<dbReference type="InterPro" id="IPR050336">
    <property type="entry name" value="Chromosome_partition/occlusion"/>
</dbReference>
<dbReference type="Gene3D" id="3.90.1530.30">
    <property type="match status" value="1"/>
</dbReference>
<accession>A0A8J7IEW9</accession>
<feature type="domain" description="ParB-like N-terminal" evidence="1">
    <location>
        <begin position="4"/>
        <end position="92"/>
    </location>
</feature>
<evidence type="ECO:0000313" key="2">
    <source>
        <dbReference type="EMBL" id="MBI1495374.1"/>
    </source>
</evidence>
<dbReference type="AlphaFoldDB" id="A0A8J7IEW9"/>